<dbReference type="WBParaSite" id="JU765_v2.g10576.t2">
    <property type="protein sequence ID" value="JU765_v2.g10576.t2"/>
    <property type="gene ID" value="JU765_v2.g10576"/>
</dbReference>
<dbReference type="Proteomes" id="UP000887576">
    <property type="component" value="Unplaced"/>
</dbReference>
<sequence>MPRDYRDDDRSKHRRRSGSRERRRRSRDRDERRRRSRERDDGNRRRSRSKTPDKKRPRKLSTEQRQIRDVPLYERKRLMSISSTSSEDEKQFDDKMEALRKEKSEKRKVEKQKLKEKETAEEKRIRRLAKKIKKEEGRKLESISGGAVAYNNLNNPFNDTNLTEPFVWNKKLEKEGLTSLNKKQLEEIHAEKVRRNIRETEELRRNREARQAAKEDIEMMAREREKQMYGDYTLIEYKFQIQQARERTKIRIKENRAKPIDLLVRYSVFGVSKEEEDYGDFELVDPLTYIKNLSIDDFEDLLADIKTFKKIATCKDDAFWDDIRVICEGELEKLKDIRKRKEMDEAVHSSVKNDVLNKFKGKTYQQLVETEKQLRETIAKNPGNGFFEAVLDQLLPYMAKQRIKERHREKMALKLQRIREEQAREMDEHHKQFGDLKPTIAVREKSEEKLKFEDAIEVTPEDKIAIQKQLAKSIPFTLEELLELDDEKQEQQWSTLNDAQLEVFAAKNYELGRYSPTLDSTSMPGIEVIDEDEDKKQLEAQRLRNRTGAPDPMTAEEANLMKSFKQATTQDEEDFADEEKIEKQTFLWSDKYRPRKPRYFNRVHTGFDWNKYNQTHYDLDNPPPKVVQGYRFNIFYPDLLDITQTPQYTITECEDPDFAILRFKAGPPYEDIAFKIVNREWEINHKHGFKNQFKDGVFQLWFFFKRYRYRR</sequence>
<evidence type="ECO:0000313" key="2">
    <source>
        <dbReference type="WBParaSite" id="JU765_v2.g10576.t2"/>
    </source>
</evidence>
<proteinExistence type="predicted"/>
<reference evidence="2" key="1">
    <citation type="submission" date="2022-11" db="UniProtKB">
        <authorList>
            <consortium name="WormBaseParasite"/>
        </authorList>
    </citation>
    <scope>IDENTIFICATION</scope>
</reference>
<organism evidence="1 2">
    <name type="scientific">Panagrolaimus sp. JU765</name>
    <dbReference type="NCBI Taxonomy" id="591449"/>
    <lineage>
        <taxon>Eukaryota</taxon>
        <taxon>Metazoa</taxon>
        <taxon>Ecdysozoa</taxon>
        <taxon>Nematoda</taxon>
        <taxon>Chromadorea</taxon>
        <taxon>Rhabditida</taxon>
        <taxon>Tylenchina</taxon>
        <taxon>Panagrolaimomorpha</taxon>
        <taxon>Panagrolaimoidea</taxon>
        <taxon>Panagrolaimidae</taxon>
        <taxon>Panagrolaimus</taxon>
    </lineage>
</organism>
<evidence type="ECO:0000313" key="1">
    <source>
        <dbReference type="Proteomes" id="UP000887576"/>
    </source>
</evidence>
<protein>
    <submittedName>
        <fullName evidence="2">Splicing factor Cactin</fullName>
    </submittedName>
</protein>
<name>A0AC34PW67_9BILA</name>
<accession>A0AC34PW67</accession>